<gene>
    <name evidence="1" type="ORF">HNQ96_005024</name>
</gene>
<dbReference type="Pfam" id="PF03928">
    <property type="entry name" value="HbpS-like"/>
    <property type="match status" value="1"/>
</dbReference>
<dbReference type="RefSeq" id="WP_184772248.1">
    <property type="nucleotide sequence ID" value="NZ_JACHGI010000014.1"/>
</dbReference>
<evidence type="ECO:0000313" key="1">
    <source>
        <dbReference type="EMBL" id="MBB6469135.1"/>
    </source>
</evidence>
<name>A0A8E2BGC3_9HYPH</name>
<dbReference type="PANTHER" id="PTHR34309:SF10">
    <property type="entry name" value="SLR1406 PROTEIN"/>
    <property type="match status" value="1"/>
</dbReference>
<dbReference type="SUPFAM" id="SSF143744">
    <property type="entry name" value="GlcG-like"/>
    <property type="match status" value="1"/>
</dbReference>
<organism evidence="1 2">
    <name type="scientific">Aminobacter carboxidus</name>
    <dbReference type="NCBI Taxonomy" id="376165"/>
    <lineage>
        <taxon>Bacteria</taxon>
        <taxon>Pseudomonadati</taxon>
        <taxon>Pseudomonadota</taxon>
        <taxon>Alphaproteobacteria</taxon>
        <taxon>Hyphomicrobiales</taxon>
        <taxon>Phyllobacteriaceae</taxon>
        <taxon>Aminobacter</taxon>
    </lineage>
</organism>
<reference evidence="1 2" key="1">
    <citation type="submission" date="2020-08" db="EMBL/GenBank/DDBJ databases">
        <title>Genomic Encyclopedia of Type Strains, Phase IV (KMG-IV): sequencing the most valuable type-strain genomes for metagenomic binning, comparative biology and taxonomic classification.</title>
        <authorList>
            <person name="Goeker M."/>
        </authorList>
    </citation>
    <scope>NUCLEOTIDE SEQUENCE [LARGE SCALE GENOMIC DNA]</scope>
    <source>
        <strain evidence="1 2">DSM 17454</strain>
    </source>
</reference>
<dbReference type="InterPro" id="IPR052517">
    <property type="entry name" value="GlcG_carb_metab_protein"/>
</dbReference>
<dbReference type="InterPro" id="IPR005624">
    <property type="entry name" value="PduO/GlcC-like"/>
</dbReference>
<evidence type="ECO:0000313" key="2">
    <source>
        <dbReference type="Proteomes" id="UP000532373"/>
    </source>
</evidence>
<comment type="caution">
    <text evidence="1">The sequence shown here is derived from an EMBL/GenBank/DDBJ whole genome shotgun (WGS) entry which is preliminary data.</text>
</comment>
<sequence>MAEKLGRIESRAVVDRMLDEAEKRGFEFAVAVVDPSGHIISAGRTDGATALNVRMAYNKAYTSIIWQADTKSLRERLIEGEKKPMDWFGDPLLTPVWGGVLLRASDGTILGAVGESGPPEEVDEELARIGEKHFKAL</sequence>
<dbReference type="InterPro" id="IPR038084">
    <property type="entry name" value="PduO/GlcC-like_sf"/>
</dbReference>
<dbReference type="Gene3D" id="3.30.450.150">
    <property type="entry name" value="Haem-degrading domain"/>
    <property type="match status" value="1"/>
</dbReference>
<accession>A0A8E2BGC3</accession>
<dbReference type="PANTHER" id="PTHR34309">
    <property type="entry name" value="SLR1406 PROTEIN"/>
    <property type="match status" value="1"/>
</dbReference>
<dbReference type="AlphaFoldDB" id="A0A8E2BGC3"/>
<proteinExistence type="predicted"/>
<dbReference type="Proteomes" id="UP000532373">
    <property type="component" value="Unassembled WGS sequence"/>
</dbReference>
<protein>
    <submittedName>
        <fullName evidence="1">Uncharacterized protein GlcG (DUF336 family)</fullName>
    </submittedName>
</protein>
<dbReference type="EMBL" id="JACHGI010000014">
    <property type="protein sequence ID" value="MBB6469135.1"/>
    <property type="molecule type" value="Genomic_DNA"/>
</dbReference>